<dbReference type="GO" id="GO:0000981">
    <property type="term" value="F:DNA-binding transcription factor activity, RNA polymerase II-specific"/>
    <property type="evidence" value="ECO:0007669"/>
    <property type="project" value="TreeGrafter"/>
</dbReference>
<evidence type="ECO:0000256" key="2">
    <source>
        <dbReference type="ARBA" id="ARBA00006415"/>
    </source>
</evidence>
<dbReference type="InterPro" id="IPR012955">
    <property type="entry name" value="CASP_C"/>
</dbReference>
<feature type="transmembrane region" description="Helical" evidence="11">
    <location>
        <begin position="577"/>
        <end position="598"/>
    </location>
</feature>
<dbReference type="GO" id="GO:0005634">
    <property type="term" value="C:nucleus"/>
    <property type="evidence" value="ECO:0007669"/>
    <property type="project" value="TreeGrafter"/>
</dbReference>
<feature type="domain" description="Cux N-terminal" evidence="13">
    <location>
        <begin position="24"/>
        <end position="73"/>
    </location>
</feature>
<feature type="coiled-coil region" evidence="10">
    <location>
        <begin position="75"/>
        <end position="316"/>
    </location>
</feature>
<evidence type="ECO:0000256" key="4">
    <source>
        <dbReference type="ARBA" id="ARBA00022448"/>
    </source>
</evidence>
<sequence length="639" mass="72857">MAANVGSMFQYWKRFDLQQLQDLRKQVAPLLKSFQGEIDALSKRSKEAEAAFLNVYKRLIDVPDPVPALDLGQQLQLKVQRLHDIETENQKLRETLEEYNKEFAEVKNQEVTIKALKEKIREYEQTLKNQAETIALEKEQKLQNDFAEKERKLQETQMSTTSKLEEAEHKVQSLQTALEKTRTELFDLKTKYDEETTAKADEIEMIMTDLERANQRAEVAQREAETLREQLSSANHSLQLASQIQKAPDVAIEVLTRSSLEVELAAKEREIAQLVEDVQRLQASLTKLRENSASQISQLEQQLSAKNSTLKQLEEKLKGQADYEEVKKELNILKSMEFAPSEGAGTQDAAKPLEVLLLEKNRSLQSENAALRISNSDLSGRCAELQVRVTEAVATATEQRELIARLEQDLSIIQSIQRPDAEGAAEHRLEKIPEPIKEATALFYGPTAPASGALPEGQVDSLLSIISSQRERFRARNQELEAENRLAQHTLQALQSELDSLRADNIKLFEKIKFLQSYPGRGSGSDDTELRYSSQYEERLDPFSSFSKRERQRKYLSLSPWDKATLSMGRLVLSNKMARTIGFFYTLFLHCLVFLVLYKLAWSESMERDCATFCAKKFADHLHKFHENDNGAAAGDLWQ</sequence>
<name>A0A2J8XU74_PONAB</name>
<evidence type="ECO:0000256" key="8">
    <source>
        <dbReference type="ARBA" id="ARBA00023054"/>
    </source>
</evidence>
<reference evidence="14" key="1">
    <citation type="submission" date="2017-12" db="EMBL/GenBank/DDBJ databases">
        <title>High-resolution comparative analysis of great ape genomes.</title>
        <authorList>
            <person name="Pollen A."/>
            <person name="Hastie A."/>
            <person name="Hormozdiari F."/>
            <person name="Dougherty M."/>
            <person name="Liu R."/>
            <person name="Chaisson M."/>
            <person name="Hoppe E."/>
            <person name="Hill C."/>
            <person name="Pang A."/>
            <person name="Hillier L."/>
            <person name="Baker C."/>
            <person name="Armstrong J."/>
            <person name="Shendure J."/>
            <person name="Paten B."/>
            <person name="Wilson R."/>
            <person name="Chao H."/>
            <person name="Schneider V."/>
            <person name="Ventura M."/>
            <person name="Kronenberg Z."/>
            <person name="Murali S."/>
            <person name="Gordon D."/>
            <person name="Cantsilieris S."/>
            <person name="Munson K."/>
            <person name="Nelson B."/>
            <person name="Raja A."/>
            <person name="Underwood J."/>
            <person name="Diekhans M."/>
            <person name="Fiddes I."/>
            <person name="Haussler D."/>
            <person name="Eichler E."/>
        </authorList>
    </citation>
    <scope>NUCLEOTIDE SEQUENCE [LARGE SCALE GENOMIC DNA]</scope>
    <source>
        <strain evidence="14">Susie</strain>
    </source>
</reference>
<evidence type="ECO:0000313" key="14">
    <source>
        <dbReference type="EMBL" id="PNJ85573.1"/>
    </source>
</evidence>
<evidence type="ECO:0000256" key="6">
    <source>
        <dbReference type="ARBA" id="ARBA00022989"/>
    </source>
</evidence>
<proteinExistence type="inferred from homology"/>
<gene>
    <name evidence="14" type="ORF">CR201_G0040245</name>
</gene>
<keyword evidence="7" id="KW-0333">Golgi apparatus</keyword>
<keyword evidence="6 11" id="KW-1133">Transmembrane helix</keyword>
<dbReference type="InterPro" id="IPR057476">
    <property type="entry name" value="Cux_N"/>
</dbReference>
<evidence type="ECO:0000256" key="10">
    <source>
        <dbReference type="SAM" id="Coils"/>
    </source>
</evidence>
<dbReference type="GO" id="GO:0006891">
    <property type="term" value="P:intra-Golgi vesicle-mediated transport"/>
    <property type="evidence" value="ECO:0007669"/>
    <property type="project" value="InterPro"/>
</dbReference>
<evidence type="ECO:0000256" key="9">
    <source>
        <dbReference type="ARBA" id="ARBA00023136"/>
    </source>
</evidence>
<dbReference type="Pfam" id="PF08172">
    <property type="entry name" value="CASP_C"/>
    <property type="match status" value="1"/>
</dbReference>
<evidence type="ECO:0000256" key="3">
    <source>
        <dbReference type="ARBA" id="ARBA00018691"/>
    </source>
</evidence>
<evidence type="ECO:0000256" key="1">
    <source>
        <dbReference type="ARBA" id="ARBA00004409"/>
    </source>
</evidence>
<evidence type="ECO:0000256" key="11">
    <source>
        <dbReference type="SAM" id="Phobius"/>
    </source>
</evidence>
<keyword evidence="4" id="KW-0813">Transport</keyword>
<dbReference type="AlphaFoldDB" id="A0A2J8XU74"/>
<accession>A0A2J8XU74</accession>
<dbReference type="PANTHER" id="PTHR14043:SF15">
    <property type="entry name" value="PROTEIN CASP"/>
    <property type="match status" value="1"/>
</dbReference>
<evidence type="ECO:0000256" key="5">
    <source>
        <dbReference type="ARBA" id="ARBA00022692"/>
    </source>
</evidence>
<evidence type="ECO:0000259" key="12">
    <source>
        <dbReference type="Pfam" id="PF08172"/>
    </source>
</evidence>
<dbReference type="GO" id="GO:0000977">
    <property type="term" value="F:RNA polymerase II transcription regulatory region sequence-specific DNA binding"/>
    <property type="evidence" value="ECO:0007669"/>
    <property type="project" value="TreeGrafter"/>
</dbReference>
<comment type="subcellular location">
    <subcellularLocation>
        <location evidence="1">Golgi apparatus membrane</location>
        <topology evidence="1">Single-pass type IV membrane protein</topology>
    </subcellularLocation>
</comment>
<dbReference type="PANTHER" id="PTHR14043">
    <property type="entry name" value="CCAAT DISPLACEMENT PROTEIN-RELATED"/>
    <property type="match status" value="1"/>
</dbReference>
<feature type="domain" description="CASP C-terminal" evidence="12">
    <location>
        <begin position="385"/>
        <end position="601"/>
    </location>
</feature>
<dbReference type="Pfam" id="PF25398">
    <property type="entry name" value="CUX1_N"/>
    <property type="match status" value="1"/>
</dbReference>
<evidence type="ECO:0000259" key="13">
    <source>
        <dbReference type="Pfam" id="PF25398"/>
    </source>
</evidence>
<feature type="coiled-coil region" evidence="10">
    <location>
        <begin position="463"/>
        <end position="511"/>
    </location>
</feature>
<organism evidence="14">
    <name type="scientific">Pongo abelii</name>
    <name type="common">Sumatran orangutan</name>
    <name type="synonym">Pongo pygmaeus abelii</name>
    <dbReference type="NCBI Taxonomy" id="9601"/>
    <lineage>
        <taxon>Eukaryota</taxon>
        <taxon>Metazoa</taxon>
        <taxon>Chordata</taxon>
        <taxon>Craniata</taxon>
        <taxon>Vertebrata</taxon>
        <taxon>Euteleostomi</taxon>
        <taxon>Mammalia</taxon>
        <taxon>Eutheria</taxon>
        <taxon>Euarchontoglires</taxon>
        <taxon>Primates</taxon>
        <taxon>Haplorrhini</taxon>
        <taxon>Catarrhini</taxon>
        <taxon>Hominidae</taxon>
        <taxon>Pongo</taxon>
    </lineage>
</organism>
<evidence type="ECO:0000256" key="7">
    <source>
        <dbReference type="ARBA" id="ARBA00023034"/>
    </source>
</evidence>
<keyword evidence="8 10" id="KW-0175">Coiled coil</keyword>
<keyword evidence="9 11" id="KW-0472">Membrane</keyword>
<comment type="similarity">
    <text evidence="2">Belongs to the CASP family.</text>
</comment>
<comment type="caution">
    <text evidence="14">The sequence shown here is derived from an EMBL/GenBank/DDBJ whole genome shotgun (WGS) entry which is preliminary data.</text>
</comment>
<dbReference type="EMBL" id="NDHI03003310">
    <property type="protein sequence ID" value="PNJ85573.1"/>
    <property type="molecule type" value="Genomic_DNA"/>
</dbReference>
<protein>
    <recommendedName>
        <fullName evidence="3">Protein CASP</fullName>
    </recommendedName>
</protein>
<dbReference type="GO" id="GO:0000139">
    <property type="term" value="C:Golgi membrane"/>
    <property type="evidence" value="ECO:0007669"/>
    <property type="project" value="UniProtKB-SubCell"/>
</dbReference>
<keyword evidence="5 11" id="KW-0812">Transmembrane</keyword>